<dbReference type="InterPro" id="IPR042001">
    <property type="entry name" value="Sortase_F"/>
</dbReference>
<gene>
    <name evidence="2" type="ORF">GCM10022223_11060</name>
</gene>
<name>A0ABP6Z5U0_9ACTN</name>
<organism evidence="2 3">
    <name type="scientific">Kineosporia mesophila</name>
    <dbReference type="NCBI Taxonomy" id="566012"/>
    <lineage>
        <taxon>Bacteria</taxon>
        <taxon>Bacillati</taxon>
        <taxon>Actinomycetota</taxon>
        <taxon>Actinomycetes</taxon>
        <taxon>Kineosporiales</taxon>
        <taxon>Kineosporiaceae</taxon>
        <taxon>Kineosporia</taxon>
    </lineage>
</organism>
<reference evidence="3" key="1">
    <citation type="journal article" date="2019" name="Int. J. Syst. Evol. Microbiol.">
        <title>The Global Catalogue of Microorganisms (GCM) 10K type strain sequencing project: providing services to taxonomists for standard genome sequencing and annotation.</title>
        <authorList>
            <consortium name="The Broad Institute Genomics Platform"/>
            <consortium name="The Broad Institute Genome Sequencing Center for Infectious Disease"/>
            <person name="Wu L."/>
            <person name="Ma J."/>
        </authorList>
    </citation>
    <scope>NUCLEOTIDE SEQUENCE [LARGE SCALE GENOMIC DNA]</scope>
    <source>
        <strain evidence="3">JCM 16902</strain>
    </source>
</reference>
<dbReference type="Gene3D" id="2.40.260.10">
    <property type="entry name" value="Sortase"/>
    <property type="match status" value="1"/>
</dbReference>
<proteinExistence type="predicted"/>
<dbReference type="NCBIfam" id="NF033748">
    <property type="entry name" value="class_F_sortase"/>
    <property type="match status" value="1"/>
</dbReference>
<evidence type="ECO:0000313" key="2">
    <source>
        <dbReference type="EMBL" id="GAA3597672.1"/>
    </source>
</evidence>
<evidence type="ECO:0000256" key="1">
    <source>
        <dbReference type="ARBA" id="ARBA00022801"/>
    </source>
</evidence>
<protein>
    <submittedName>
        <fullName evidence="2">Class F sortase</fullName>
    </submittedName>
</protein>
<keyword evidence="1" id="KW-0378">Hydrolase</keyword>
<dbReference type="SUPFAM" id="SSF63817">
    <property type="entry name" value="Sortase"/>
    <property type="match status" value="1"/>
</dbReference>
<comment type="caution">
    <text evidence="2">The sequence shown here is derived from an EMBL/GenBank/DDBJ whole genome shotgun (WGS) entry which is preliminary data.</text>
</comment>
<sequence>MPSLASPAPVPAADRPTRIAIPSIGVDSSLLDLGLQKDGTLEVPGDPQRAGWFDRSAAPGRQGPAIIAGHIDSKSGPAVFYRLAALKAGARITVTTAGGKKVTFTVDGVQQYRKAEFPTAAVYGPVPGPVLRLITCGGPFDRDGGHYRDNVVVYAS</sequence>
<dbReference type="Proteomes" id="UP001501074">
    <property type="component" value="Unassembled WGS sequence"/>
</dbReference>
<accession>A0ABP6Z5U0</accession>
<dbReference type="EMBL" id="BAAAZO010000002">
    <property type="protein sequence ID" value="GAA3597672.1"/>
    <property type="molecule type" value="Genomic_DNA"/>
</dbReference>
<dbReference type="InterPro" id="IPR023365">
    <property type="entry name" value="Sortase_dom-sf"/>
</dbReference>
<evidence type="ECO:0000313" key="3">
    <source>
        <dbReference type="Proteomes" id="UP001501074"/>
    </source>
</evidence>
<dbReference type="Pfam" id="PF04203">
    <property type="entry name" value="Sortase"/>
    <property type="match status" value="1"/>
</dbReference>
<dbReference type="CDD" id="cd05829">
    <property type="entry name" value="Sortase_F"/>
    <property type="match status" value="1"/>
</dbReference>
<keyword evidence="3" id="KW-1185">Reference proteome</keyword>
<dbReference type="InterPro" id="IPR005754">
    <property type="entry name" value="Sortase"/>
</dbReference>